<reference evidence="1" key="1">
    <citation type="submission" date="2019-11" db="EMBL/GenBank/DDBJ databases">
        <title>Nori genome reveals adaptations in red seaweeds to the harsh intertidal environment.</title>
        <authorList>
            <person name="Wang D."/>
            <person name="Mao Y."/>
        </authorList>
    </citation>
    <scope>NUCLEOTIDE SEQUENCE</scope>
    <source>
        <tissue evidence="1">Gametophyte</tissue>
    </source>
</reference>
<organism evidence="1 2">
    <name type="scientific">Pyropia yezoensis</name>
    <name type="common">Susabi-nori</name>
    <name type="synonym">Porphyra yezoensis</name>
    <dbReference type="NCBI Taxonomy" id="2788"/>
    <lineage>
        <taxon>Eukaryota</taxon>
        <taxon>Rhodophyta</taxon>
        <taxon>Bangiophyceae</taxon>
        <taxon>Bangiales</taxon>
        <taxon>Bangiaceae</taxon>
        <taxon>Pyropia</taxon>
    </lineage>
</organism>
<evidence type="ECO:0000313" key="2">
    <source>
        <dbReference type="Proteomes" id="UP000798662"/>
    </source>
</evidence>
<comment type="caution">
    <text evidence="1">The sequence shown here is derived from an EMBL/GenBank/DDBJ whole genome shotgun (WGS) entry which is preliminary data.</text>
</comment>
<dbReference type="Proteomes" id="UP000798662">
    <property type="component" value="Chromosome 1"/>
</dbReference>
<sequence>MAITVTPIPTLDTNYAYLLIDTDTRKGVAVDPAQPARVLAAAAASGTEVVEVWCTHHHPDHSAGNAGLVAALGGNVPVVASGLERGGVRVPGATISIRDGDTGRVAGTAIEWTAIHTPGHTDGHMCFWVDGVTVPAAAVDIAGLGASAPPPSVATPDAATSAPGVVVPALFSGDALFLGGCGRLFEGTPAEMLASLDALVALLPAATAVYCGHEYTESNLRFAAAVEPDNAAVAAAAKRVRAVLGDAPWADPQRGVSVPGWLGTEVRVNPFLRVREPTVAAAVYQNL</sequence>
<protein>
    <submittedName>
        <fullName evidence="1">Uncharacterized protein</fullName>
    </submittedName>
</protein>
<gene>
    <name evidence="1" type="ORF">I4F81_003850</name>
</gene>
<proteinExistence type="predicted"/>
<dbReference type="EMBL" id="CM020618">
    <property type="protein sequence ID" value="KAK1861266.1"/>
    <property type="molecule type" value="Genomic_DNA"/>
</dbReference>
<evidence type="ECO:0000313" key="1">
    <source>
        <dbReference type="EMBL" id="KAK1861266.1"/>
    </source>
</evidence>
<name>A0ACC3BUA8_PYRYE</name>
<keyword evidence="2" id="KW-1185">Reference proteome</keyword>
<accession>A0ACC3BUA8</accession>